<sequence length="323" mass="34800">MGIWGWPWGRRGLSGFGSASTAEDVAASVDASHLTAIVTGATNGIGKETARVLALRGANVIIPARTLESGMKVKESLAEEVPSSKLHVMEMDLSSLDSVRSFARSFNSSHKHLNVLINNAGIMACPFQLSKDGIELQFATNHLGHFLLTNLLLDKMKSTAKETGVQGRIVNVSSTAHRRSNGSGFDLNKLKDKSKYNAFSAYSHSKLANILHANELSRRFQEQGCDLTANSLHPGVIGTNIARYIVTNSVLTSIFSLAKTFLKDVPQGAATTVYLALHPDAKGVSGKYFAGCNEATPTPVARDAELAKKLWAFSEELVENRSK</sequence>
<dbReference type="SUPFAM" id="SSF51735">
    <property type="entry name" value="NAD(P)-binding Rossmann-fold domains"/>
    <property type="match status" value="1"/>
</dbReference>
<dbReference type="PRINTS" id="PR00081">
    <property type="entry name" value="GDHRDH"/>
</dbReference>
<dbReference type="InterPro" id="IPR002347">
    <property type="entry name" value="SDR_fam"/>
</dbReference>
<comment type="caution">
    <text evidence="2">The sequence shown here is derived from an EMBL/GenBank/DDBJ whole genome shotgun (WGS) entry which is preliminary data.</text>
</comment>
<reference evidence="2" key="1">
    <citation type="submission" date="2023-07" db="EMBL/GenBank/DDBJ databases">
        <title>A chromosome-level genome assembly of Lolium multiflorum.</title>
        <authorList>
            <person name="Chen Y."/>
            <person name="Copetti D."/>
            <person name="Kolliker R."/>
            <person name="Studer B."/>
        </authorList>
    </citation>
    <scope>NUCLEOTIDE SEQUENCE</scope>
    <source>
        <strain evidence="2">02402/16</strain>
        <tissue evidence="2">Leaf</tissue>
    </source>
</reference>
<dbReference type="InterPro" id="IPR055280">
    <property type="entry name" value="TIC32"/>
</dbReference>
<dbReference type="Pfam" id="PF00106">
    <property type="entry name" value="adh_short"/>
    <property type="match status" value="1"/>
</dbReference>
<protein>
    <submittedName>
        <fullName evidence="2">Uncharacterized protein</fullName>
    </submittedName>
</protein>
<evidence type="ECO:0000256" key="1">
    <source>
        <dbReference type="RuleBase" id="RU000363"/>
    </source>
</evidence>
<gene>
    <name evidence="2" type="ORF">QYE76_016728</name>
</gene>
<evidence type="ECO:0000313" key="3">
    <source>
        <dbReference type="Proteomes" id="UP001231189"/>
    </source>
</evidence>
<proteinExistence type="inferred from homology"/>
<evidence type="ECO:0000313" key="2">
    <source>
        <dbReference type="EMBL" id="KAK1600977.1"/>
    </source>
</evidence>
<comment type="similarity">
    <text evidence="1">Belongs to the short-chain dehydrogenases/reductases (SDR) family.</text>
</comment>
<dbReference type="AlphaFoldDB" id="A0AAD8VB05"/>
<dbReference type="PANTHER" id="PTHR48476">
    <property type="entry name" value="SHORT-CHAIN DEHYDROGENASE TIC 32, CHLOROPLASTIC-LIKE"/>
    <property type="match status" value="1"/>
</dbReference>
<organism evidence="2 3">
    <name type="scientific">Lolium multiflorum</name>
    <name type="common">Italian ryegrass</name>
    <name type="synonym">Lolium perenne subsp. multiflorum</name>
    <dbReference type="NCBI Taxonomy" id="4521"/>
    <lineage>
        <taxon>Eukaryota</taxon>
        <taxon>Viridiplantae</taxon>
        <taxon>Streptophyta</taxon>
        <taxon>Embryophyta</taxon>
        <taxon>Tracheophyta</taxon>
        <taxon>Spermatophyta</taxon>
        <taxon>Magnoliopsida</taxon>
        <taxon>Liliopsida</taxon>
        <taxon>Poales</taxon>
        <taxon>Poaceae</taxon>
        <taxon>BOP clade</taxon>
        <taxon>Pooideae</taxon>
        <taxon>Poodae</taxon>
        <taxon>Poeae</taxon>
        <taxon>Poeae Chloroplast Group 2 (Poeae type)</taxon>
        <taxon>Loliodinae</taxon>
        <taxon>Loliinae</taxon>
        <taxon>Lolium</taxon>
    </lineage>
</organism>
<keyword evidence="3" id="KW-1185">Reference proteome</keyword>
<dbReference type="PRINTS" id="PR00080">
    <property type="entry name" value="SDRFAMILY"/>
</dbReference>
<accession>A0AAD8VB05</accession>
<dbReference type="Gene3D" id="3.40.50.720">
    <property type="entry name" value="NAD(P)-binding Rossmann-like Domain"/>
    <property type="match status" value="1"/>
</dbReference>
<dbReference type="CDD" id="cd05327">
    <property type="entry name" value="retinol-DH_like_SDR_c_like"/>
    <property type="match status" value="1"/>
</dbReference>
<dbReference type="InterPro" id="IPR036291">
    <property type="entry name" value="NAD(P)-bd_dom_sf"/>
</dbReference>
<dbReference type="PANTHER" id="PTHR48476:SF1">
    <property type="entry name" value="SHORT-CHAIN DEHYDROGENASE TIC 32, CHLOROPLASTIC-LIKE"/>
    <property type="match status" value="1"/>
</dbReference>
<dbReference type="Proteomes" id="UP001231189">
    <property type="component" value="Unassembled WGS sequence"/>
</dbReference>
<dbReference type="EMBL" id="JAUUTY010000527">
    <property type="protein sequence ID" value="KAK1600977.1"/>
    <property type="molecule type" value="Genomic_DNA"/>
</dbReference>
<name>A0AAD8VB05_LOLMU</name>